<dbReference type="EMBL" id="CP022196">
    <property type="protein sequence ID" value="ATG47253.1"/>
    <property type="molecule type" value="Genomic_DNA"/>
</dbReference>
<reference evidence="2 3" key="1">
    <citation type="submission" date="2017-06" db="EMBL/GenBank/DDBJ databases">
        <title>Celeribacter sp. TSPH2 complete genome sequence.</title>
        <authorList>
            <person name="Woo J.-H."/>
            <person name="Kim H.-S."/>
        </authorList>
    </citation>
    <scope>NUCLEOTIDE SEQUENCE [LARGE SCALE GENOMIC DNA]</scope>
    <source>
        <strain evidence="2 3">TSPH2</strain>
    </source>
</reference>
<protein>
    <recommendedName>
        <fullName evidence="1">DUF4123 domain-containing protein</fullName>
    </recommendedName>
</protein>
<dbReference type="OrthoDB" id="6431152at2"/>
<feature type="domain" description="DUF4123" evidence="1">
    <location>
        <begin position="158"/>
        <end position="280"/>
    </location>
</feature>
<keyword evidence="3" id="KW-1185">Reference proteome</keyword>
<evidence type="ECO:0000313" key="2">
    <source>
        <dbReference type="EMBL" id="ATG47253.1"/>
    </source>
</evidence>
<dbReference type="KEGG" id="ceh:CEW89_06525"/>
<sequence>MSLFEPWIGNGIFRNDKTGVAYQSLIAVWSDGYATYRSGIEAEILYRDLTLVRLENVSPVRECQNQTSPHFSALVQAVHSGNPVEMGSLEPFTNTDTQQNYLTVEEFSVAPLDRQSGVWPMKNVPDALYDPLFGQPAPTEAEIAHYGGVEYVPPMKTYAILDAGKFQSGLSEFEDCGLPFRCLFKGDAAEEQKDVTPYLFELSPDSSFVRRLFTHLPDMSETMTTVHMWHREPGIYLRSRAEFDDVWKHFRKFTKVQDENGKWYYFRFWEPEMLYSAAKIISEVPVLSKHRKLFSALISEGKIVLTNSDKATILTTNAQNDGFKIILNRDFFSFLYPLVKSGIDYSAFDFEVIYSSLPKLWEAGIRKPHTIMAYLKLSNSRGLKVIADKVIEGRNVRKKQKSLQLNIYQDWCDGTI</sequence>
<name>A0A291G9N4_9RHOB</name>
<evidence type="ECO:0000259" key="1">
    <source>
        <dbReference type="Pfam" id="PF13503"/>
    </source>
</evidence>
<dbReference type="Proteomes" id="UP000217935">
    <property type="component" value="Chromosome"/>
</dbReference>
<dbReference type="Pfam" id="PF13503">
    <property type="entry name" value="DUF4123"/>
    <property type="match status" value="1"/>
</dbReference>
<dbReference type="AlphaFoldDB" id="A0A291G9N4"/>
<accession>A0A291G9N4</accession>
<evidence type="ECO:0000313" key="3">
    <source>
        <dbReference type="Proteomes" id="UP000217935"/>
    </source>
</evidence>
<proteinExistence type="predicted"/>
<gene>
    <name evidence="2" type="ORF">CEW89_06525</name>
</gene>
<dbReference type="InterPro" id="IPR025391">
    <property type="entry name" value="DUF4123"/>
</dbReference>
<dbReference type="STRING" id="1758178.GCA_001550095_03301"/>
<dbReference type="RefSeq" id="WP_096805352.1">
    <property type="nucleotide sequence ID" value="NZ_CP022196.1"/>
</dbReference>
<organism evidence="2 3">
    <name type="scientific">Celeribacter ethanolicus</name>
    <dbReference type="NCBI Taxonomy" id="1758178"/>
    <lineage>
        <taxon>Bacteria</taxon>
        <taxon>Pseudomonadati</taxon>
        <taxon>Pseudomonadota</taxon>
        <taxon>Alphaproteobacteria</taxon>
        <taxon>Rhodobacterales</taxon>
        <taxon>Roseobacteraceae</taxon>
        <taxon>Celeribacter</taxon>
    </lineage>
</organism>